<sequence length="256" mass="28007">MKLTEIILFGGTAEGRELAGFLGKNNINSIVSVVSSYGGSLVSDYPSLKVRTGILPEEDMRQLFKTEMPDLIIDATHPYAASISSTIKTVSTDMSIDTISIYREGSSSEGYICFDSLDEMISYLNTRGKGKTIYSTLGAKASDGLSKIHDYEKRVFTRILPLEKSLHMAIEAGLSPGNITCMQGPFSEELNEAMFRHTGAEILLTKDSGKAGGFPEKVKAAEKLGMEVLILRRPETNPGITVEEAEDLILKRVRDK</sequence>
<keyword evidence="3 4" id="KW-0560">Oxidoreductase</keyword>
<evidence type="ECO:0000256" key="3">
    <source>
        <dbReference type="ARBA" id="ARBA00023002"/>
    </source>
</evidence>
<dbReference type="NCBIfam" id="TIGR00715">
    <property type="entry name" value="precor6x_red"/>
    <property type="match status" value="1"/>
</dbReference>
<accession>A0A6A8M8V8</accession>
<dbReference type="GO" id="GO:0016994">
    <property type="term" value="F:precorrin-6A reductase activity"/>
    <property type="evidence" value="ECO:0007669"/>
    <property type="project" value="UniProtKB-EC"/>
</dbReference>
<dbReference type="Pfam" id="PF02571">
    <property type="entry name" value="CbiJ"/>
    <property type="match status" value="1"/>
</dbReference>
<evidence type="ECO:0000313" key="4">
    <source>
        <dbReference type="EMBL" id="MST69160.1"/>
    </source>
</evidence>
<protein>
    <submittedName>
        <fullName evidence="4">Precorrin-6A reductase</fullName>
        <ecNumber evidence="4">1.3.1.54</ecNumber>
    </submittedName>
</protein>
<dbReference type="EC" id="1.3.1.54" evidence="4"/>
<dbReference type="AlphaFoldDB" id="A0A6A8M8V8"/>
<name>A0A6A8M8V8_9FIRM</name>
<dbReference type="InterPro" id="IPR003723">
    <property type="entry name" value="Precorrin-6x_reduct"/>
</dbReference>
<organism evidence="4">
    <name type="scientific">Baileyella intestinalis</name>
    <dbReference type="NCBI Taxonomy" id="2606709"/>
    <lineage>
        <taxon>Bacteria</taxon>
        <taxon>Bacillati</taxon>
        <taxon>Bacillota</taxon>
        <taxon>Clostridia</taxon>
        <taxon>Peptostreptococcales</taxon>
        <taxon>Anaerovoracaceae</taxon>
        <taxon>Baileyella</taxon>
    </lineage>
</organism>
<evidence type="ECO:0000256" key="2">
    <source>
        <dbReference type="ARBA" id="ARBA00022573"/>
    </source>
</evidence>
<reference evidence="4" key="1">
    <citation type="submission" date="2019-09" db="EMBL/GenBank/DDBJ databases">
        <title>In-depth cultivation of the pig gut microbiome towards novel bacterial diversity and tailored functional studies.</title>
        <authorList>
            <person name="Wylensek D."/>
            <person name="Hitch T.C.A."/>
            <person name="Clavel T."/>
        </authorList>
    </citation>
    <scope>NUCLEOTIDE SEQUENCE</scope>
    <source>
        <strain evidence="4">RF-744-FAT-WT-3</strain>
    </source>
</reference>
<dbReference type="EMBL" id="VUNB01000004">
    <property type="protein sequence ID" value="MST69160.1"/>
    <property type="molecule type" value="Genomic_DNA"/>
</dbReference>
<comment type="pathway">
    <text evidence="1">Cofactor biosynthesis; adenosylcobalamin biosynthesis.</text>
</comment>
<dbReference type="PROSITE" id="PS51014">
    <property type="entry name" value="COBK_CBIJ"/>
    <property type="match status" value="1"/>
</dbReference>
<dbReference type="PANTHER" id="PTHR36925:SF1">
    <property type="entry name" value="COBALT-PRECORRIN-6A REDUCTASE"/>
    <property type="match status" value="1"/>
</dbReference>
<dbReference type="PANTHER" id="PTHR36925">
    <property type="entry name" value="COBALT-PRECORRIN-6A REDUCTASE"/>
    <property type="match status" value="1"/>
</dbReference>
<evidence type="ECO:0000256" key="1">
    <source>
        <dbReference type="ARBA" id="ARBA00004953"/>
    </source>
</evidence>
<keyword evidence="2" id="KW-0169">Cobalamin biosynthesis</keyword>
<dbReference type="UniPathway" id="UPA00148"/>
<proteinExistence type="predicted"/>
<dbReference type="GO" id="GO:0009236">
    <property type="term" value="P:cobalamin biosynthetic process"/>
    <property type="evidence" value="ECO:0007669"/>
    <property type="project" value="UniProtKB-UniPathway"/>
</dbReference>
<gene>
    <name evidence="4" type="primary">cobK</name>
    <name evidence="4" type="ORF">FYJ66_06090</name>
</gene>
<comment type="caution">
    <text evidence="4">The sequence shown here is derived from an EMBL/GenBank/DDBJ whole genome shotgun (WGS) entry which is preliminary data.</text>
</comment>